<organism evidence="1 2">
    <name type="scientific">Synechococcus phage S-SSM4</name>
    <dbReference type="NCBI Taxonomy" id="536466"/>
    <lineage>
        <taxon>Viruses</taxon>
        <taxon>Duplodnaviria</taxon>
        <taxon>Heunggongvirae</taxon>
        <taxon>Uroviricota</taxon>
        <taxon>Caudoviricetes</taxon>
        <taxon>Pantevenvirales</taxon>
        <taxon>Kyanoviridae</taxon>
        <taxon>Greenvirus</taxon>
        <taxon>Greenvirus ssm4</taxon>
    </lineage>
</organism>
<gene>
    <name evidence="1" type="ORF">CYXG_00001</name>
</gene>
<dbReference type="KEGG" id="vg:15013599"/>
<accession>M1T207</accession>
<name>M1T207_9CAUD</name>
<evidence type="ECO:0000313" key="1">
    <source>
        <dbReference type="EMBL" id="AGG54065.1"/>
    </source>
</evidence>
<evidence type="ECO:0000313" key="2">
    <source>
        <dbReference type="Proteomes" id="UP000203282"/>
    </source>
</evidence>
<dbReference type="Proteomes" id="UP000203282">
    <property type="component" value="Segment"/>
</dbReference>
<dbReference type="GeneID" id="15013599"/>
<dbReference type="EMBL" id="HQ316583">
    <property type="protein sequence ID" value="AGG54065.1"/>
    <property type="molecule type" value="Genomic_DNA"/>
</dbReference>
<keyword evidence="2" id="KW-1185">Reference proteome</keyword>
<dbReference type="RefSeq" id="YP_007677190.1">
    <property type="nucleotide sequence ID" value="NC_020875.1"/>
</dbReference>
<sequence length="245" mass="27953">MGYHFKTLDKLVEDARDQENKFVYVYGQKSTDDNPVRNNFLITSLSFPNSFNSIKNLRQGTWSGYVIGLDPSTFGESVLPTKNKKVTAQTAYYTIENTFKRMSKLEKGGKLPIDLKDPEIKKLINNPKRVHYRALPTHLWDSEGESKTKGRNLNNYLDTASYNFLRKKSLEAIQLQITVPGNISINAGDGIKVEIPRMQVKRKKAELDKVYSGTYLVGGIEHYYRVSEMKTTLHLLKDSIKVAPK</sequence>
<proteinExistence type="predicted"/>
<protein>
    <submittedName>
        <fullName evidence="1">Structural protein</fullName>
    </submittedName>
</protein>
<reference evidence="1 2" key="1">
    <citation type="submission" date="2010-03" db="EMBL/GenBank/DDBJ databases">
        <title>The Genome Sequence of Cyanophage S-SSM4.</title>
        <authorList>
            <consortium name="The Broad Institute Genome Sequencing Platform"/>
            <person name="Henn M.R."/>
            <person name="Sullivan M.S."/>
            <person name="Osburne M.S."/>
            <person name="Levin J."/>
            <person name="Malboeuf C."/>
            <person name="Casali M."/>
            <person name="Russ C."/>
            <person name="Lennon N."/>
            <person name="Erlich R."/>
            <person name="Young S.K."/>
            <person name="Koehrsen M."/>
            <person name="Yandava C."/>
            <person name="Zeng Q."/>
            <person name="Alvarado L."/>
            <person name="Anderson S."/>
            <person name="Berlin A."/>
            <person name="Borenstein D."/>
            <person name="Chen Z."/>
            <person name="Engels R."/>
            <person name="Freedman E."/>
            <person name="Gellesch M."/>
            <person name="Goldberg J."/>
            <person name="Green L."/>
            <person name="Griggs A."/>
            <person name="Gujja S."/>
            <person name="Heiman D."/>
            <person name="Hepburn T."/>
            <person name="Howarth C."/>
            <person name="Jen D."/>
            <person name="Larson L."/>
            <person name="Lewis B."/>
            <person name="Mehta T."/>
            <person name="Park D."/>
            <person name="Pearson M."/>
            <person name="Roberts A."/>
            <person name="Ryan E."/>
            <person name="Saif S."/>
            <person name="Shea T."/>
            <person name="Shenoy N."/>
            <person name="Sisk P."/>
            <person name="Stolte C."/>
            <person name="Sykes S."/>
            <person name="Walk T."/>
            <person name="White J."/>
            <person name="Yu Q."/>
            <person name="Coleman M.L."/>
            <person name="Huang K.H."/>
            <person name="Weigele P.R."/>
            <person name="DeFrancesco A.S."/>
            <person name="Kern S.E."/>
            <person name="Thompson L.R."/>
            <person name="Fu R."/>
            <person name="Hombeck B."/>
            <person name="Chisholm S.W."/>
            <person name="Haas B."/>
            <person name="Nusbaum C."/>
            <person name="Galagan J."/>
            <person name="Birren B."/>
        </authorList>
    </citation>
    <scope>NUCLEOTIDE SEQUENCE [LARGE SCALE GENOMIC DNA]</scope>
    <source>
        <strain evidence="1 2">S-SSM4</strain>
    </source>
</reference>
<dbReference type="OrthoDB" id="13640at10239"/>